<keyword evidence="3" id="KW-0804">Transcription</keyword>
<proteinExistence type="predicted"/>
<dbReference type="InterPro" id="IPR051127">
    <property type="entry name" value="Fungal_SecMet_Regulators"/>
</dbReference>
<evidence type="ECO:0000259" key="6">
    <source>
        <dbReference type="SMART" id="SM00906"/>
    </source>
</evidence>
<evidence type="ECO:0000256" key="3">
    <source>
        <dbReference type="ARBA" id="ARBA00023163"/>
    </source>
</evidence>
<feature type="region of interest" description="Disordered" evidence="5">
    <location>
        <begin position="162"/>
        <end position="202"/>
    </location>
</feature>
<feature type="region of interest" description="Disordered" evidence="5">
    <location>
        <begin position="732"/>
        <end position="764"/>
    </location>
</feature>
<feature type="compositionally biased region" description="Polar residues" evidence="5">
    <location>
        <begin position="1"/>
        <end position="19"/>
    </location>
</feature>
<dbReference type="GO" id="GO:0000435">
    <property type="term" value="P:positive regulation of transcription from RNA polymerase II promoter by galactose"/>
    <property type="evidence" value="ECO:0007669"/>
    <property type="project" value="TreeGrafter"/>
</dbReference>
<evidence type="ECO:0000313" key="8">
    <source>
        <dbReference type="Proteomes" id="UP000294847"/>
    </source>
</evidence>
<dbReference type="GO" id="GO:0005634">
    <property type="term" value="C:nucleus"/>
    <property type="evidence" value="ECO:0007669"/>
    <property type="project" value="TreeGrafter"/>
</dbReference>
<feature type="region of interest" description="Disordered" evidence="5">
    <location>
        <begin position="219"/>
        <end position="258"/>
    </location>
</feature>
<feature type="domain" description="Xylanolytic transcriptional activator regulatory" evidence="6">
    <location>
        <begin position="402"/>
        <end position="472"/>
    </location>
</feature>
<name>A0A4P7NPK1_PYROR</name>
<keyword evidence="1" id="KW-0805">Transcription regulation</keyword>
<dbReference type="Proteomes" id="UP000294847">
    <property type="component" value="Chromosome 6"/>
</dbReference>
<feature type="region of interest" description="Disordered" evidence="5">
    <location>
        <begin position="110"/>
        <end position="146"/>
    </location>
</feature>
<dbReference type="CDD" id="cd12148">
    <property type="entry name" value="fungal_TF_MHR"/>
    <property type="match status" value="1"/>
</dbReference>
<evidence type="ECO:0000256" key="2">
    <source>
        <dbReference type="ARBA" id="ARBA00023125"/>
    </source>
</evidence>
<dbReference type="PANTHER" id="PTHR47424">
    <property type="entry name" value="REGULATORY PROTEIN GAL4"/>
    <property type="match status" value="1"/>
</dbReference>
<gene>
    <name evidence="7" type="ORF">PoMZ_05966</name>
</gene>
<keyword evidence="2" id="KW-0238">DNA-binding</keyword>
<reference evidence="7 8" key="1">
    <citation type="journal article" date="2019" name="Mol. Biol. Evol.">
        <title>Blast fungal genomes show frequent chromosomal changes, gene gains and losses, and effector gene turnover.</title>
        <authorList>
            <person name="Gomez Luciano L.B."/>
            <person name="Jason Tsai I."/>
            <person name="Chuma I."/>
            <person name="Tosa Y."/>
            <person name="Chen Y.H."/>
            <person name="Li J.Y."/>
            <person name="Li M.Y."/>
            <person name="Jade Lu M.Y."/>
            <person name="Nakayashiki H."/>
            <person name="Li W.H."/>
        </authorList>
    </citation>
    <scope>NUCLEOTIDE SEQUENCE [LARGE SCALE GENOMIC DNA]</scope>
    <source>
        <strain evidence="7">MZ5-1-6</strain>
    </source>
</reference>
<keyword evidence="4" id="KW-0539">Nucleus</keyword>
<dbReference type="GO" id="GO:0000981">
    <property type="term" value="F:DNA-binding transcription factor activity, RNA polymerase II-specific"/>
    <property type="evidence" value="ECO:0007669"/>
    <property type="project" value="TreeGrafter"/>
</dbReference>
<evidence type="ECO:0000313" key="7">
    <source>
        <dbReference type="EMBL" id="QBZ64271.1"/>
    </source>
</evidence>
<feature type="compositionally biased region" description="Low complexity" evidence="5">
    <location>
        <begin position="129"/>
        <end position="139"/>
    </location>
</feature>
<feature type="compositionally biased region" description="Polar residues" evidence="5">
    <location>
        <begin position="110"/>
        <end position="128"/>
    </location>
</feature>
<evidence type="ECO:0000256" key="1">
    <source>
        <dbReference type="ARBA" id="ARBA00023015"/>
    </source>
</evidence>
<dbReference type="PANTHER" id="PTHR47424:SF3">
    <property type="entry name" value="REGULATORY PROTEIN GAL4"/>
    <property type="match status" value="1"/>
</dbReference>
<dbReference type="SMART" id="SM00906">
    <property type="entry name" value="Fungal_trans"/>
    <property type="match status" value="1"/>
</dbReference>
<organism evidence="7 8">
    <name type="scientific">Pyricularia oryzae</name>
    <name type="common">Rice blast fungus</name>
    <name type="synonym">Magnaporthe oryzae</name>
    <dbReference type="NCBI Taxonomy" id="318829"/>
    <lineage>
        <taxon>Eukaryota</taxon>
        <taxon>Fungi</taxon>
        <taxon>Dikarya</taxon>
        <taxon>Ascomycota</taxon>
        <taxon>Pezizomycotina</taxon>
        <taxon>Sordariomycetes</taxon>
        <taxon>Sordariomycetidae</taxon>
        <taxon>Magnaporthales</taxon>
        <taxon>Pyriculariaceae</taxon>
        <taxon>Pyricularia</taxon>
    </lineage>
</organism>
<dbReference type="GO" id="GO:0008270">
    <property type="term" value="F:zinc ion binding"/>
    <property type="evidence" value="ECO:0007669"/>
    <property type="project" value="InterPro"/>
</dbReference>
<dbReference type="Pfam" id="PF04082">
    <property type="entry name" value="Fungal_trans"/>
    <property type="match status" value="1"/>
</dbReference>
<sequence>MSTAIGTENNAPPSASSDTHWLDPGQDSNANNNDEGRPAKRRKTRLASAAIRFAPYVCGACARRRLGPEQCVYMDPSSGHNDIDPQYVKSLEERIGELERARAVSVSVSTPATHHPAQQPSFYSPGSFGNTAAGTNGNGLPPVSPNERHLAASQLIHMQRLGRSDASDQSNQGSAGDGETEENPAVGSAMGATETTAAESGRTVFLGRSSAAAFMREVQESTRRHRRLSGNERDDGLSPMSDGGTTTSRRTAVRRRGKREREELAALWNDIILPPRRVADAHLSKYWESVHPLFPVLHKGSFVKWYESTWSHDPSDEAKEHETVHTVRAAHARLNIVLALGCSLASSEEPSNAAKKSANVFYERSRNLLRDADMDHGSSMQLVQAHILMAQYLQATDQVNSFWLAIGTAIRTAQGIGVNEDSPTDSQVEREERHRTWWGCILMDRVACMILGRPTMVSWRTVVPKPKPADDEALSSKPGSCLTEIAEDSRSQTYFFVETLNLADIMVTVLEHFYAPSPESRNAGPEGVNISDLQKLLEIDMRLARWRKQLPAHLQFPIPTKDSNLYSAVFARQAVVLHCRYLHLRIMLFRPTTVELSNGQFFEAEAAGATTDFQRQVLQSCIRSSVAAARELIELIWNGLASENGPPTPPWWYSVFYLYTAGTVILAILLTPNLRLAFYDCCRGNRHEQELLDISWAQCVEALSISKQSGSVFAKRCLWILQAAYDQRATNDNINAPEGAGSGRSEAIGSQPAAVPRPHSRRQRAQTAMIGEEPEANVSVGTGISSNTGFLAASQQYTDDLLLQLSWPSGNMDWLYNLSHGLDHNPMDPPTGAYNDDMIQE</sequence>
<accession>A0A4P7NPK1</accession>
<evidence type="ECO:0000256" key="4">
    <source>
        <dbReference type="ARBA" id="ARBA00023242"/>
    </source>
</evidence>
<evidence type="ECO:0000256" key="5">
    <source>
        <dbReference type="SAM" id="MobiDB-lite"/>
    </source>
</evidence>
<dbReference type="GO" id="GO:0000978">
    <property type="term" value="F:RNA polymerase II cis-regulatory region sequence-specific DNA binding"/>
    <property type="evidence" value="ECO:0007669"/>
    <property type="project" value="TreeGrafter"/>
</dbReference>
<dbReference type="AlphaFoldDB" id="A0A4P7NPK1"/>
<dbReference type="InterPro" id="IPR007219">
    <property type="entry name" value="XnlR_reg_dom"/>
</dbReference>
<dbReference type="GO" id="GO:0006351">
    <property type="term" value="P:DNA-templated transcription"/>
    <property type="evidence" value="ECO:0007669"/>
    <property type="project" value="InterPro"/>
</dbReference>
<protein>
    <recommendedName>
        <fullName evidence="6">Xylanolytic transcriptional activator regulatory domain-containing protein</fullName>
    </recommendedName>
</protein>
<feature type="region of interest" description="Disordered" evidence="5">
    <location>
        <begin position="1"/>
        <end position="43"/>
    </location>
</feature>
<dbReference type="EMBL" id="CP034209">
    <property type="protein sequence ID" value="QBZ64271.1"/>
    <property type="molecule type" value="Genomic_DNA"/>
</dbReference>